<sequence length="234" mass="27237">MNKFYLEILEAIKQKAKKTKQTSETSGYLGHRHFHYGLSVPQRRVIANAWIKNNNAISLTKFITLLDLLYRGDSYEEKSMAGLLLGYLPKLRRQLNPKLLDNWLSYLEGWAEIDSTCQSNFTADEILLKWNDWEKLIKSFADNKSVSKRRASLVLLTGVVNNSNDKRLIGLAFEVIDKLKSERDILITKAVSWLLRNLIRHNKIRVEKYLDENLDYLPIIAIRETKNKLRTGKK</sequence>
<dbReference type="Gene3D" id="1.25.10.90">
    <property type="match status" value="1"/>
</dbReference>
<evidence type="ECO:0008006" key="3">
    <source>
        <dbReference type="Google" id="ProtNLM"/>
    </source>
</evidence>
<name>A0A0G1M4W2_9BACT</name>
<protein>
    <recommendedName>
        <fullName evidence="3">DNA alkylation repair protein</fullName>
    </recommendedName>
</protein>
<dbReference type="PANTHER" id="PTHR34070:SF1">
    <property type="entry name" value="DNA ALKYLATION REPAIR PROTEIN"/>
    <property type="match status" value="1"/>
</dbReference>
<proteinExistence type="predicted"/>
<evidence type="ECO:0000313" key="1">
    <source>
        <dbReference type="EMBL" id="KKU03301.1"/>
    </source>
</evidence>
<dbReference type="InterPro" id="IPR014825">
    <property type="entry name" value="DNA_alkylation"/>
</dbReference>
<dbReference type="EMBL" id="LCKS01000002">
    <property type="protein sequence ID" value="KKU03301.1"/>
    <property type="molecule type" value="Genomic_DNA"/>
</dbReference>
<dbReference type="AlphaFoldDB" id="A0A0G1M4W2"/>
<dbReference type="PANTHER" id="PTHR34070">
    <property type="entry name" value="ARMADILLO-TYPE FOLD"/>
    <property type="match status" value="1"/>
</dbReference>
<accession>A0A0G1M4W2</accession>
<gene>
    <name evidence="1" type="ORF">UX05_C0002G0057</name>
</gene>
<reference evidence="1 2" key="1">
    <citation type="journal article" date="2015" name="Nature">
        <title>rRNA introns, odd ribosomes, and small enigmatic genomes across a large radiation of phyla.</title>
        <authorList>
            <person name="Brown C.T."/>
            <person name="Hug L.A."/>
            <person name="Thomas B.C."/>
            <person name="Sharon I."/>
            <person name="Castelle C.J."/>
            <person name="Singh A."/>
            <person name="Wilkins M.J."/>
            <person name="Williams K.H."/>
            <person name="Banfield J.F."/>
        </authorList>
    </citation>
    <scope>NUCLEOTIDE SEQUENCE [LARGE SCALE GENOMIC DNA]</scope>
</reference>
<dbReference type="Proteomes" id="UP000034264">
    <property type="component" value="Unassembled WGS sequence"/>
</dbReference>
<organism evidence="1 2">
    <name type="scientific">Candidatus Amesbacteria bacterium GW2011_GWC2_45_19</name>
    <dbReference type="NCBI Taxonomy" id="1618366"/>
    <lineage>
        <taxon>Bacteria</taxon>
        <taxon>Candidatus Amesiibacteriota</taxon>
    </lineage>
</organism>
<evidence type="ECO:0000313" key="2">
    <source>
        <dbReference type="Proteomes" id="UP000034264"/>
    </source>
</evidence>
<dbReference type="Pfam" id="PF08713">
    <property type="entry name" value="DNA_alkylation"/>
    <property type="match status" value="1"/>
</dbReference>
<comment type="caution">
    <text evidence="1">The sequence shown here is derived from an EMBL/GenBank/DDBJ whole genome shotgun (WGS) entry which is preliminary data.</text>
</comment>
<dbReference type="SUPFAM" id="SSF48371">
    <property type="entry name" value="ARM repeat"/>
    <property type="match status" value="1"/>
</dbReference>
<dbReference type="CDD" id="cd06561">
    <property type="entry name" value="AlkD_like"/>
    <property type="match status" value="1"/>
</dbReference>
<dbReference type="InterPro" id="IPR016024">
    <property type="entry name" value="ARM-type_fold"/>
</dbReference>